<evidence type="ECO:0000313" key="20">
    <source>
        <dbReference type="EMBL" id="CAB3398627.1"/>
    </source>
</evidence>
<dbReference type="GO" id="GO:0006935">
    <property type="term" value="P:chemotaxis"/>
    <property type="evidence" value="ECO:0007669"/>
    <property type="project" value="UniProtKB-KW"/>
</dbReference>
<evidence type="ECO:0000256" key="19">
    <source>
        <dbReference type="SAM" id="Phobius"/>
    </source>
</evidence>
<gene>
    <name evidence="20" type="ORF">CBOVIS_LOCUS1879</name>
</gene>
<evidence type="ECO:0000256" key="14">
    <source>
        <dbReference type="ARBA" id="ARBA00061678"/>
    </source>
</evidence>
<proteinExistence type="inferred from homology"/>
<dbReference type="PANTHER" id="PTHR22943">
    <property type="entry name" value="7-TRANSMEMBRANE DOMAIN RECEPTOR C.ELEGANS"/>
    <property type="match status" value="1"/>
</dbReference>
<evidence type="ECO:0000256" key="6">
    <source>
        <dbReference type="ARBA" id="ARBA00022725"/>
    </source>
</evidence>
<evidence type="ECO:0000256" key="12">
    <source>
        <dbReference type="ARBA" id="ARBA00023273"/>
    </source>
</evidence>
<evidence type="ECO:0000256" key="3">
    <source>
        <dbReference type="ARBA" id="ARBA00022500"/>
    </source>
</evidence>
<comment type="similarity">
    <text evidence="14">Belongs to the nematode receptor-like protein str family.</text>
</comment>
<keyword evidence="2" id="KW-1003">Cell membrane</keyword>
<keyword evidence="21" id="KW-1185">Reference proteome</keyword>
<dbReference type="AlphaFoldDB" id="A0A8S1ELH3"/>
<evidence type="ECO:0000256" key="1">
    <source>
        <dbReference type="ARBA" id="ARBA00004272"/>
    </source>
</evidence>
<dbReference type="FunFam" id="1.20.1070.10:FF:000128">
    <property type="entry name" value="Seven TM Receptor"/>
    <property type="match status" value="1"/>
</dbReference>
<feature type="transmembrane region" description="Helical" evidence="19">
    <location>
        <begin position="41"/>
        <end position="60"/>
    </location>
</feature>
<accession>A0A8S1ELH3</accession>
<evidence type="ECO:0000256" key="7">
    <source>
        <dbReference type="ARBA" id="ARBA00022989"/>
    </source>
</evidence>
<evidence type="ECO:0000256" key="4">
    <source>
        <dbReference type="ARBA" id="ARBA00022606"/>
    </source>
</evidence>
<keyword evidence="11" id="KW-0325">Glycoprotein</keyword>
<dbReference type="GO" id="GO:0060170">
    <property type="term" value="C:ciliary membrane"/>
    <property type="evidence" value="ECO:0007669"/>
    <property type="project" value="UniProtKB-SubCell"/>
</dbReference>
<evidence type="ECO:0000256" key="18">
    <source>
        <dbReference type="ARBA" id="ARBA00082489"/>
    </source>
</evidence>
<evidence type="ECO:0000313" key="21">
    <source>
        <dbReference type="Proteomes" id="UP000494206"/>
    </source>
</evidence>
<keyword evidence="4" id="KW-0716">Sensory transduction</keyword>
<evidence type="ECO:0000256" key="15">
    <source>
        <dbReference type="ARBA" id="ARBA00064300"/>
    </source>
</evidence>
<dbReference type="OrthoDB" id="5789643at2759"/>
<evidence type="ECO:0000256" key="13">
    <source>
        <dbReference type="ARBA" id="ARBA00054965"/>
    </source>
</evidence>
<dbReference type="GO" id="GO:0042048">
    <property type="term" value="P:olfactory behavior"/>
    <property type="evidence" value="ECO:0007669"/>
    <property type="project" value="TreeGrafter"/>
</dbReference>
<feature type="transmembrane region" description="Helical" evidence="19">
    <location>
        <begin position="88"/>
        <end position="110"/>
    </location>
</feature>
<organism evidence="20 21">
    <name type="scientific">Caenorhabditis bovis</name>
    <dbReference type="NCBI Taxonomy" id="2654633"/>
    <lineage>
        <taxon>Eukaryota</taxon>
        <taxon>Metazoa</taxon>
        <taxon>Ecdysozoa</taxon>
        <taxon>Nematoda</taxon>
        <taxon>Chromadorea</taxon>
        <taxon>Rhabditida</taxon>
        <taxon>Rhabditina</taxon>
        <taxon>Rhabditomorpha</taxon>
        <taxon>Rhabditoidea</taxon>
        <taxon>Rhabditidae</taxon>
        <taxon>Peloderinae</taxon>
        <taxon>Caenorhabditis</taxon>
    </lineage>
</organism>
<keyword evidence="5 19" id="KW-0812">Transmembrane</keyword>
<sequence length="336" mass="38788">MNSFRSVFQRIFGIQSIFINTFLILLIRNRSPSQLGTYKYMMLYISVIEIFYTMICWPAEPVVHLRGSSFLVLMSTRGSIFSHEVNKYVLAVYCGFYGFSLALFGVHFIYRYGSIRRRTRDRYFESRFAIIWFLIPVVFCLIWTVSCLIFISESDGMTNFIRNSVLENFDLSMNDVVYVGPYFYPLDENGTPYLNYSSVCGMSILLALVIPSIACIVYFGVRCYSKIFASVNVSGYAKRLQLQLFYALVFQATVPVLLMYIPLLIIFTLSLLDVELPFLATTYSMLIALYPALDPLPSIFIIDSYRAASIGEQSMCKRFYRHSELFNKLFSLLKSI</sequence>
<evidence type="ECO:0000256" key="16">
    <source>
        <dbReference type="ARBA" id="ARBA00067967"/>
    </source>
</evidence>
<feature type="transmembrane region" description="Helical" evidence="19">
    <location>
        <begin position="130"/>
        <end position="151"/>
    </location>
</feature>
<keyword evidence="3" id="KW-0145">Chemotaxis</keyword>
<feature type="transmembrane region" description="Helical" evidence="19">
    <location>
        <begin position="12"/>
        <end position="29"/>
    </location>
</feature>
<keyword evidence="7 19" id="KW-1133">Transmembrane helix</keyword>
<keyword evidence="12" id="KW-0966">Cell projection</keyword>
<evidence type="ECO:0000256" key="8">
    <source>
        <dbReference type="ARBA" id="ARBA00023069"/>
    </source>
</evidence>
<feature type="transmembrane region" description="Helical" evidence="19">
    <location>
        <begin position="193"/>
        <end position="221"/>
    </location>
</feature>
<dbReference type="Proteomes" id="UP000494206">
    <property type="component" value="Unassembled WGS sequence"/>
</dbReference>
<keyword evidence="6" id="KW-0552">Olfaction</keyword>
<evidence type="ECO:0000256" key="9">
    <source>
        <dbReference type="ARBA" id="ARBA00023136"/>
    </source>
</evidence>
<dbReference type="Pfam" id="PF10326">
    <property type="entry name" value="7TM_GPCR_Str"/>
    <property type="match status" value="1"/>
</dbReference>
<evidence type="ECO:0000256" key="11">
    <source>
        <dbReference type="ARBA" id="ARBA00023180"/>
    </source>
</evidence>
<evidence type="ECO:0000256" key="5">
    <source>
        <dbReference type="ARBA" id="ARBA00022692"/>
    </source>
</evidence>
<dbReference type="GO" id="GO:0038022">
    <property type="term" value="F:G protein-coupled olfactory receptor activity"/>
    <property type="evidence" value="ECO:0007669"/>
    <property type="project" value="TreeGrafter"/>
</dbReference>
<comment type="subcellular location">
    <subcellularLocation>
        <location evidence="1">Cell projection</location>
        <location evidence="1">Cilium membrane</location>
        <topology evidence="1">Multi-pass membrane protein</topology>
    </subcellularLocation>
</comment>
<reference evidence="20 21" key="1">
    <citation type="submission" date="2020-04" db="EMBL/GenBank/DDBJ databases">
        <authorList>
            <person name="Laetsch R D."/>
            <person name="Stevens L."/>
            <person name="Kumar S."/>
            <person name="Blaxter L. M."/>
        </authorList>
    </citation>
    <scope>NUCLEOTIDE SEQUENCE [LARGE SCALE GENOMIC DNA]</scope>
</reference>
<dbReference type="EMBL" id="CADEPM010000001">
    <property type="protein sequence ID" value="CAB3398627.1"/>
    <property type="molecule type" value="Genomic_DNA"/>
</dbReference>
<evidence type="ECO:0000256" key="17">
    <source>
        <dbReference type="ARBA" id="ARBA00078653"/>
    </source>
</evidence>
<dbReference type="InterPro" id="IPR019428">
    <property type="entry name" value="7TM_GPCR_serpentine_rcpt_Str"/>
</dbReference>
<comment type="subunit">
    <text evidence="15">Interacts with odr-4.</text>
</comment>
<dbReference type="PANTHER" id="PTHR22943:SF248">
    <property type="entry name" value="SEVEN TM RECEPTOR"/>
    <property type="match status" value="1"/>
</dbReference>
<keyword evidence="8" id="KW-0969">Cilium</keyword>
<comment type="function">
    <text evidence="13">An odorant receptor which affects chemotaxis to the volatile odorant diacetyl. Specifies AWA neuronal cell fate via the odr-7 pathway.</text>
</comment>
<comment type="caution">
    <text evidence="20">The sequence shown here is derived from an EMBL/GenBank/DDBJ whole genome shotgun (WGS) entry which is preliminary data.</text>
</comment>
<keyword evidence="9 19" id="KW-0472">Membrane</keyword>
<keyword evidence="10" id="KW-0675">Receptor</keyword>
<evidence type="ECO:0000256" key="10">
    <source>
        <dbReference type="ARBA" id="ARBA00023170"/>
    </source>
</evidence>
<feature type="transmembrane region" description="Helical" evidence="19">
    <location>
        <begin position="242"/>
        <end position="270"/>
    </location>
</feature>
<dbReference type="SUPFAM" id="SSF81321">
    <property type="entry name" value="Family A G protein-coupled receptor-like"/>
    <property type="match status" value="1"/>
</dbReference>
<evidence type="ECO:0000256" key="2">
    <source>
        <dbReference type="ARBA" id="ARBA00022475"/>
    </source>
</evidence>
<feature type="transmembrane region" description="Helical" evidence="19">
    <location>
        <begin position="276"/>
        <end position="293"/>
    </location>
</feature>
<protein>
    <recommendedName>
        <fullName evidence="16">Serpentine receptor class r-10</fullName>
    </recommendedName>
    <alternativeName>
        <fullName evidence="17">Odorant response abnormal protein 10</fullName>
    </alternativeName>
    <alternativeName>
        <fullName evidence="18">Olfactory receptor 10</fullName>
    </alternativeName>
</protein>
<name>A0A8S1ELH3_9PELO</name>